<evidence type="ECO:0000313" key="3">
    <source>
        <dbReference type="EMBL" id="MFC5366117.1"/>
    </source>
</evidence>
<gene>
    <name evidence="3" type="ORF">ACFPJ5_04150</name>
</gene>
<protein>
    <recommendedName>
        <fullName evidence="2">DUF8106 domain-containing protein</fullName>
    </recommendedName>
</protein>
<dbReference type="InterPro" id="IPR058419">
    <property type="entry name" value="DUF8106"/>
</dbReference>
<dbReference type="EMBL" id="JBHSKX010000001">
    <property type="protein sequence ID" value="MFC5366117.1"/>
    <property type="molecule type" value="Genomic_DNA"/>
</dbReference>
<organism evidence="3 4">
    <name type="scientific">Salinirubrum litoreum</name>
    <dbReference type="NCBI Taxonomy" id="1126234"/>
    <lineage>
        <taxon>Archaea</taxon>
        <taxon>Methanobacteriati</taxon>
        <taxon>Methanobacteriota</taxon>
        <taxon>Stenosarchaea group</taxon>
        <taxon>Halobacteria</taxon>
        <taxon>Halobacteriales</taxon>
        <taxon>Haloferacaceae</taxon>
        <taxon>Salinirubrum</taxon>
    </lineage>
</organism>
<evidence type="ECO:0000256" key="1">
    <source>
        <dbReference type="SAM" id="MobiDB-lite"/>
    </source>
</evidence>
<sequence>MNAIPRSQEPPDSRQRPQDTTDTTPRHAKTTLFCPICGHESPADGDWLRRVGPTVGREQTPVSNGVVGRGVALVCPECDTVVTVRRR</sequence>
<comment type="caution">
    <text evidence="3">The sequence shown here is derived from an EMBL/GenBank/DDBJ whole genome shotgun (WGS) entry which is preliminary data.</text>
</comment>
<accession>A0ABD5R8Y9</accession>
<feature type="domain" description="DUF8106" evidence="2">
    <location>
        <begin position="29"/>
        <end position="50"/>
    </location>
</feature>
<keyword evidence="4" id="KW-1185">Reference proteome</keyword>
<proteinExistence type="predicted"/>
<dbReference type="AlphaFoldDB" id="A0ABD5R8Y9"/>
<dbReference type="RefSeq" id="WP_227228524.1">
    <property type="nucleotide sequence ID" value="NZ_JAJCVJ010000001.1"/>
</dbReference>
<evidence type="ECO:0000313" key="4">
    <source>
        <dbReference type="Proteomes" id="UP001596201"/>
    </source>
</evidence>
<dbReference type="Pfam" id="PF26408">
    <property type="entry name" value="DUF8106"/>
    <property type="match status" value="1"/>
</dbReference>
<feature type="region of interest" description="Disordered" evidence="1">
    <location>
        <begin position="1"/>
        <end position="29"/>
    </location>
</feature>
<dbReference type="Proteomes" id="UP001596201">
    <property type="component" value="Unassembled WGS sequence"/>
</dbReference>
<name>A0ABD5R8Y9_9EURY</name>
<feature type="compositionally biased region" description="Basic and acidic residues" evidence="1">
    <location>
        <begin position="9"/>
        <end position="19"/>
    </location>
</feature>
<reference evidence="3 4" key="1">
    <citation type="journal article" date="2019" name="Int. J. Syst. Evol. Microbiol.">
        <title>The Global Catalogue of Microorganisms (GCM) 10K type strain sequencing project: providing services to taxonomists for standard genome sequencing and annotation.</title>
        <authorList>
            <consortium name="The Broad Institute Genomics Platform"/>
            <consortium name="The Broad Institute Genome Sequencing Center for Infectious Disease"/>
            <person name="Wu L."/>
            <person name="Ma J."/>
        </authorList>
    </citation>
    <scope>NUCLEOTIDE SEQUENCE [LARGE SCALE GENOMIC DNA]</scope>
    <source>
        <strain evidence="3 4">CGMCC 1.12237</strain>
    </source>
</reference>
<evidence type="ECO:0000259" key="2">
    <source>
        <dbReference type="Pfam" id="PF26408"/>
    </source>
</evidence>